<proteinExistence type="predicted"/>
<organism evidence="2 3">
    <name type="scientific">Gemmiger gallinarum</name>
    <dbReference type="NCBI Taxonomy" id="2779354"/>
    <lineage>
        <taxon>Bacteria</taxon>
        <taxon>Bacillati</taxon>
        <taxon>Bacillota</taxon>
        <taxon>Clostridia</taxon>
        <taxon>Eubacteriales</taxon>
        <taxon>Gemmiger</taxon>
    </lineage>
</organism>
<dbReference type="InterPro" id="IPR029039">
    <property type="entry name" value="Flavoprotein-like_sf"/>
</dbReference>
<protein>
    <recommendedName>
        <fullName evidence="1">Flavodoxin domain-containing protein</fullName>
    </recommendedName>
</protein>
<dbReference type="Pfam" id="PF12724">
    <property type="entry name" value="Flavodoxin_5"/>
    <property type="match status" value="1"/>
</dbReference>
<dbReference type="InterPro" id="IPR026816">
    <property type="entry name" value="Flavodoxin_dom"/>
</dbReference>
<reference evidence="2 3" key="1">
    <citation type="submission" date="2020-10" db="EMBL/GenBank/DDBJ databases">
        <title>ChiBAC.</title>
        <authorList>
            <person name="Zenner C."/>
            <person name="Hitch T.C.A."/>
            <person name="Clavel T."/>
        </authorList>
    </citation>
    <scope>NUCLEOTIDE SEQUENCE [LARGE SCALE GENOMIC DNA]</scope>
    <source>
        <strain evidence="2 3">DSM 109015</strain>
    </source>
</reference>
<accession>A0ABR9R1F1</accession>
<name>A0ABR9R1F1_9FIRM</name>
<gene>
    <name evidence="2" type="ORF">INF35_04015</name>
</gene>
<evidence type="ECO:0000313" key="2">
    <source>
        <dbReference type="EMBL" id="MBE5036949.1"/>
    </source>
</evidence>
<dbReference type="Proteomes" id="UP000768567">
    <property type="component" value="Unassembled WGS sequence"/>
</dbReference>
<sequence length="179" mass="19738">MSGTKILYGSCYGTAKRYAEALAKATGFDCRPYTGAAEAADCDRLVYVGGLYAGGIHGLSKALRMLDPVPERRYCIVTVGLADPNDAKNIHNIRASMEKRLPREVMEKAEIFHLRGGMDYTRLSFAHKTMMALLYNSVKRKPPETLDADARAMLETYGKKVDFVDLATLQPIVQALSQA</sequence>
<comment type="caution">
    <text evidence="2">The sequence shown here is derived from an EMBL/GenBank/DDBJ whole genome shotgun (WGS) entry which is preliminary data.</text>
</comment>
<keyword evidence="3" id="KW-1185">Reference proteome</keyword>
<dbReference type="RefSeq" id="WP_193500219.1">
    <property type="nucleotide sequence ID" value="NZ_JADCKC010000001.1"/>
</dbReference>
<dbReference type="SUPFAM" id="SSF52218">
    <property type="entry name" value="Flavoproteins"/>
    <property type="match status" value="1"/>
</dbReference>
<dbReference type="EMBL" id="JADCKC010000001">
    <property type="protein sequence ID" value="MBE5036949.1"/>
    <property type="molecule type" value="Genomic_DNA"/>
</dbReference>
<evidence type="ECO:0000313" key="3">
    <source>
        <dbReference type="Proteomes" id="UP000768567"/>
    </source>
</evidence>
<evidence type="ECO:0000259" key="1">
    <source>
        <dbReference type="Pfam" id="PF12724"/>
    </source>
</evidence>
<feature type="domain" description="Flavodoxin" evidence="1">
    <location>
        <begin position="6"/>
        <end position="141"/>
    </location>
</feature>